<feature type="modified residue" description="Phosphohistidine" evidence="1">
    <location>
        <position position="62"/>
    </location>
</feature>
<keyword evidence="1" id="KW-0597">Phosphoprotein</keyword>
<dbReference type="AlphaFoldDB" id="R7ZPT1"/>
<feature type="domain" description="HPt" evidence="2">
    <location>
        <begin position="23"/>
        <end position="122"/>
    </location>
</feature>
<keyword evidence="4" id="KW-1185">Reference proteome</keyword>
<dbReference type="EMBL" id="AQHR01000088">
    <property type="protein sequence ID" value="EON76105.1"/>
    <property type="molecule type" value="Genomic_DNA"/>
</dbReference>
<dbReference type="STRING" id="1232681.ADIS_3233"/>
<proteinExistence type="predicted"/>
<dbReference type="OrthoDB" id="7478530at2"/>
<name>R7ZPT1_9BACT</name>
<accession>R7ZPT1</accession>
<dbReference type="Proteomes" id="UP000013909">
    <property type="component" value="Unassembled WGS sequence"/>
</dbReference>
<comment type="caution">
    <text evidence="3">The sequence shown here is derived from an EMBL/GenBank/DDBJ whole genome shotgun (WGS) entry which is preliminary data.</text>
</comment>
<evidence type="ECO:0000256" key="1">
    <source>
        <dbReference type="PROSITE-ProRule" id="PRU00110"/>
    </source>
</evidence>
<dbReference type="GO" id="GO:0004672">
    <property type="term" value="F:protein kinase activity"/>
    <property type="evidence" value="ECO:0007669"/>
    <property type="project" value="UniProtKB-ARBA"/>
</dbReference>
<reference evidence="3 4" key="1">
    <citation type="submission" date="2013-02" db="EMBL/GenBank/DDBJ databases">
        <title>A novel strain isolated from Lonar lake, Maharashtra, India.</title>
        <authorList>
            <person name="Singh A."/>
        </authorList>
    </citation>
    <scope>NUCLEOTIDE SEQUENCE [LARGE SCALE GENOMIC DNA]</scope>
    <source>
        <strain evidence="3 4">AK24</strain>
    </source>
</reference>
<dbReference type="InterPro" id="IPR036641">
    <property type="entry name" value="HPT_dom_sf"/>
</dbReference>
<evidence type="ECO:0000313" key="4">
    <source>
        <dbReference type="Proteomes" id="UP000013909"/>
    </source>
</evidence>
<dbReference type="GO" id="GO:0000160">
    <property type="term" value="P:phosphorelay signal transduction system"/>
    <property type="evidence" value="ECO:0007669"/>
    <property type="project" value="InterPro"/>
</dbReference>
<evidence type="ECO:0000313" key="3">
    <source>
        <dbReference type="EMBL" id="EON76105.1"/>
    </source>
</evidence>
<dbReference type="InterPro" id="IPR008207">
    <property type="entry name" value="Sig_transdc_His_kin_Hpt_dom"/>
</dbReference>
<dbReference type="Gene3D" id="1.20.120.160">
    <property type="entry name" value="HPT domain"/>
    <property type="match status" value="1"/>
</dbReference>
<dbReference type="SUPFAM" id="SSF47226">
    <property type="entry name" value="Histidine-containing phosphotransfer domain, HPT domain"/>
    <property type="match status" value="1"/>
</dbReference>
<dbReference type="RefSeq" id="WP_010855366.1">
    <property type="nucleotide sequence ID" value="NZ_AQHR01000088.1"/>
</dbReference>
<sequence length="122" mass="13928">MDKPDRHEKIYDLINLEEISGGSNEFIEQMILLFLDQAENTMKGMKQALDTGNIREIRNLAHQLKPSVDNIRVEELGKTIRQVEDLAENRPNSSDLPHQVSLAMEQLAELVGQLKRDFSSLL</sequence>
<gene>
    <name evidence="3" type="ORF">ADIS_3233</name>
</gene>
<dbReference type="Pfam" id="PF01627">
    <property type="entry name" value="Hpt"/>
    <property type="match status" value="1"/>
</dbReference>
<evidence type="ECO:0000259" key="2">
    <source>
        <dbReference type="PROSITE" id="PS50894"/>
    </source>
</evidence>
<organism evidence="3 4">
    <name type="scientific">Lunatimonas lonarensis</name>
    <dbReference type="NCBI Taxonomy" id="1232681"/>
    <lineage>
        <taxon>Bacteria</taxon>
        <taxon>Pseudomonadati</taxon>
        <taxon>Bacteroidota</taxon>
        <taxon>Cytophagia</taxon>
        <taxon>Cytophagales</taxon>
        <taxon>Cyclobacteriaceae</taxon>
    </lineage>
</organism>
<protein>
    <recommendedName>
        <fullName evidence="2">HPt domain-containing protein</fullName>
    </recommendedName>
</protein>
<dbReference type="PROSITE" id="PS50894">
    <property type="entry name" value="HPT"/>
    <property type="match status" value="1"/>
</dbReference>